<dbReference type="EMBL" id="LBTH01000042">
    <property type="protein sequence ID" value="KKQ34910.1"/>
    <property type="molecule type" value="Genomic_DNA"/>
</dbReference>
<comment type="caution">
    <text evidence="1">The sequence shown here is derived from an EMBL/GenBank/DDBJ whole genome shotgun (WGS) entry which is preliminary data.</text>
</comment>
<evidence type="ECO:0000313" key="1">
    <source>
        <dbReference type="EMBL" id="KKQ34910.1"/>
    </source>
</evidence>
<dbReference type="Proteomes" id="UP000034852">
    <property type="component" value="Unassembled WGS sequence"/>
</dbReference>
<dbReference type="AlphaFoldDB" id="A0A0G0H8P9"/>
<sequence length="176" mass="19772">MGAINYSEDYVEQIFYIWYEHGKTTGSTFSALVPTSEDGRKPSSITIKDWMTTRGWIERADALDAEVARALDNTMIDKRKKMYEEQVEVADELLKLGRDFLKKNEFGGLKTGAEALRAIDLGLATKRISVGAPEAYDKISKMSDEQIAKELRNLLGKPKVDEDDIIEATISDTESK</sequence>
<protein>
    <submittedName>
        <fullName evidence="1">Uncharacterized protein</fullName>
    </submittedName>
</protein>
<gene>
    <name evidence="1" type="ORF">US52_C0042G0006</name>
</gene>
<proteinExistence type="predicted"/>
<accession>A0A0G0H8P9</accession>
<organism evidence="1 2">
    <name type="scientific">candidate division WS6 bacterium GW2011_GWA2_37_6</name>
    <dbReference type="NCBI Taxonomy" id="1619087"/>
    <lineage>
        <taxon>Bacteria</taxon>
        <taxon>Candidatus Dojkabacteria</taxon>
    </lineage>
</organism>
<reference evidence="1" key="1">
    <citation type="journal article" date="2015" name="Nature">
        <title>rRNA introns, odd ribosomes, and small enigmatic genomes across a large radiation of phyla.</title>
        <authorList>
            <person name="Brown C.T."/>
            <person name="Hug L.A."/>
            <person name="Thomas B.C."/>
            <person name="Sharon I."/>
            <person name="Castelle C.J."/>
            <person name="Singh A."/>
            <person name="Wilkins M.J."/>
            <person name="Williams K.H."/>
            <person name="Banfield J.F."/>
        </authorList>
    </citation>
    <scope>NUCLEOTIDE SEQUENCE [LARGE SCALE GENOMIC DNA]</scope>
</reference>
<evidence type="ECO:0000313" key="2">
    <source>
        <dbReference type="Proteomes" id="UP000034852"/>
    </source>
</evidence>
<name>A0A0G0H8P9_9BACT</name>